<dbReference type="PANTHER" id="PTHR43738">
    <property type="entry name" value="ABC TRANSPORTER, MEMBRANE PROTEIN"/>
    <property type="match status" value="1"/>
</dbReference>
<dbReference type="PIRSF" id="PIRSF031773">
    <property type="entry name" value="DevC"/>
    <property type="match status" value="1"/>
</dbReference>
<dbReference type="AlphaFoldDB" id="A0A3N1MB88"/>
<evidence type="ECO:0000259" key="8">
    <source>
        <dbReference type="Pfam" id="PF02687"/>
    </source>
</evidence>
<gene>
    <name evidence="9" type="ORF">EDC65_1825</name>
</gene>
<dbReference type="InterPro" id="IPR051125">
    <property type="entry name" value="ABC-4/HrtB_transporter"/>
</dbReference>
<dbReference type="InterPro" id="IPR003838">
    <property type="entry name" value="ABC3_permease_C"/>
</dbReference>
<keyword evidence="6 7" id="KW-0472">Membrane</keyword>
<organism evidence="9 10">
    <name type="scientific">Stella humosa</name>
    <dbReference type="NCBI Taxonomy" id="94"/>
    <lineage>
        <taxon>Bacteria</taxon>
        <taxon>Pseudomonadati</taxon>
        <taxon>Pseudomonadota</taxon>
        <taxon>Alphaproteobacteria</taxon>
        <taxon>Rhodospirillales</taxon>
        <taxon>Stellaceae</taxon>
        <taxon>Stella</taxon>
    </lineage>
</organism>
<reference evidence="9 10" key="1">
    <citation type="submission" date="2018-11" db="EMBL/GenBank/DDBJ databases">
        <title>Genomic Encyclopedia of Type Strains, Phase IV (KMG-IV): sequencing the most valuable type-strain genomes for metagenomic binning, comparative biology and taxonomic classification.</title>
        <authorList>
            <person name="Goeker M."/>
        </authorList>
    </citation>
    <scope>NUCLEOTIDE SEQUENCE [LARGE SCALE GENOMIC DNA]</scope>
    <source>
        <strain evidence="9 10">DSM 5900</strain>
    </source>
</reference>
<sequence length="399" mass="42921">MALRAETRDRLAFALRLAFRQTSSRARRSVAAFLGIAGGLVLVLVQLGFQSALYDSAVRLHQVLDGDLVIVAPEFQALQGLTWIDRATLERAAGHPQVQSVRPLVMTQLMVRNVENDRFVIILALGIDVDAPAVALDRFGPQAADLRLPGRVLFDAASQPMYGPVVERLARDGEVELVTASPQRARQRAFVVTGLYRLGATIVFPGGMLAGIDTLLDAIGQSRERVNIGILRLAPGADGAAVARDLRLALSPEVDIETKASFVARERRFWSQETPIGFLFDMGAVIGFIISAVFVYQVLYQMIDESIAEYALLKTLGHGRAFFLVVVLATAAMILLASLPPALVVASAVYWICGAATQLPVELTVGRVLVVAGFGMAIAMLSGLIAVRRLGRADPAALL</sequence>
<dbReference type="RefSeq" id="WP_123689353.1">
    <property type="nucleotide sequence ID" value="NZ_AP019700.1"/>
</dbReference>
<evidence type="ECO:0000256" key="3">
    <source>
        <dbReference type="ARBA" id="ARBA00022475"/>
    </source>
</evidence>
<dbReference type="GO" id="GO:0005886">
    <property type="term" value="C:plasma membrane"/>
    <property type="evidence" value="ECO:0007669"/>
    <property type="project" value="UniProtKB-SubCell"/>
</dbReference>
<comment type="caution">
    <text evidence="9">The sequence shown here is derived from an EMBL/GenBank/DDBJ whole genome shotgun (WGS) entry which is preliminary data.</text>
</comment>
<keyword evidence="3" id="KW-1003">Cell membrane</keyword>
<keyword evidence="2" id="KW-0813">Transport</keyword>
<comment type="subcellular location">
    <subcellularLocation>
        <location evidence="1">Cell membrane</location>
        <topology evidence="1">Multi-pass membrane protein</topology>
    </subcellularLocation>
</comment>
<feature type="transmembrane region" description="Helical" evidence="7">
    <location>
        <begin position="276"/>
        <end position="300"/>
    </location>
</feature>
<keyword evidence="4 7" id="KW-0812">Transmembrane</keyword>
<dbReference type="EMBL" id="RJKX01000013">
    <property type="protein sequence ID" value="ROQ00030.1"/>
    <property type="molecule type" value="Genomic_DNA"/>
</dbReference>
<name>A0A3N1MB88_9PROT</name>
<keyword evidence="10" id="KW-1185">Reference proteome</keyword>
<evidence type="ECO:0000313" key="10">
    <source>
        <dbReference type="Proteomes" id="UP000278222"/>
    </source>
</evidence>
<evidence type="ECO:0000313" key="9">
    <source>
        <dbReference type="EMBL" id="ROQ00030.1"/>
    </source>
</evidence>
<keyword evidence="5 7" id="KW-1133">Transmembrane helix</keyword>
<dbReference type="Proteomes" id="UP000278222">
    <property type="component" value="Unassembled WGS sequence"/>
</dbReference>
<proteinExistence type="predicted"/>
<dbReference type="OrthoDB" id="180999at2"/>
<feature type="domain" description="ABC3 transporter permease C-terminal" evidence="8">
    <location>
        <begin position="284"/>
        <end position="395"/>
    </location>
</feature>
<evidence type="ECO:0000256" key="2">
    <source>
        <dbReference type="ARBA" id="ARBA00022448"/>
    </source>
</evidence>
<feature type="transmembrane region" description="Helical" evidence="7">
    <location>
        <begin position="364"/>
        <end position="387"/>
    </location>
</feature>
<evidence type="ECO:0000256" key="1">
    <source>
        <dbReference type="ARBA" id="ARBA00004651"/>
    </source>
</evidence>
<dbReference type="InterPro" id="IPR005891">
    <property type="entry name" value="DevC"/>
</dbReference>
<protein>
    <submittedName>
        <fullName evidence="9">Putative ABC transport system permease protein</fullName>
    </submittedName>
</protein>
<feature type="transmembrane region" description="Helical" evidence="7">
    <location>
        <begin position="321"/>
        <end position="352"/>
    </location>
</feature>
<dbReference type="PANTHER" id="PTHR43738:SF1">
    <property type="entry name" value="HEMIN TRANSPORT SYSTEM PERMEASE PROTEIN HRTB-RELATED"/>
    <property type="match status" value="1"/>
</dbReference>
<accession>A0A3N1MB88</accession>
<evidence type="ECO:0000256" key="4">
    <source>
        <dbReference type="ARBA" id="ARBA00022692"/>
    </source>
</evidence>
<dbReference type="Pfam" id="PF02687">
    <property type="entry name" value="FtsX"/>
    <property type="match status" value="1"/>
</dbReference>
<feature type="transmembrane region" description="Helical" evidence="7">
    <location>
        <begin position="30"/>
        <end position="49"/>
    </location>
</feature>
<evidence type="ECO:0000256" key="5">
    <source>
        <dbReference type="ARBA" id="ARBA00022989"/>
    </source>
</evidence>
<evidence type="ECO:0000256" key="6">
    <source>
        <dbReference type="ARBA" id="ARBA00023136"/>
    </source>
</evidence>
<evidence type="ECO:0000256" key="7">
    <source>
        <dbReference type="SAM" id="Phobius"/>
    </source>
</evidence>